<dbReference type="EMBL" id="GBRH01259367">
    <property type="protein sequence ID" value="JAD38528.1"/>
    <property type="molecule type" value="Transcribed_RNA"/>
</dbReference>
<organism evidence="1">
    <name type="scientific">Arundo donax</name>
    <name type="common">Giant reed</name>
    <name type="synonym">Donax arundinaceus</name>
    <dbReference type="NCBI Taxonomy" id="35708"/>
    <lineage>
        <taxon>Eukaryota</taxon>
        <taxon>Viridiplantae</taxon>
        <taxon>Streptophyta</taxon>
        <taxon>Embryophyta</taxon>
        <taxon>Tracheophyta</taxon>
        <taxon>Spermatophyta</taxon>
        <taxon>Magnoliopsida</taxon>
        <taxon>Liliopsida</taxon>
        <taxon>Poales</taxon>
        <taxon>Poaceae</taxon>
        <taxon>PACMAD clade</taxon>
        <taxon>Arundinoideae</taxon>
        <taxon>Arundineae</taxon>
        <taxon>Arundo</taxon>
    </lineage>
</organism>
<accession>A0A0A8ZLE8</accession>
<sequence length="27" mass="3318">MQHEGAQRPMVCRIPAVNWWWHRGDQQ</sequence>
<dbReference type="AlphaFoldDB" id="A0A0A8ZLE8"/>
<evidence type="ECO:0000313" key="1">
    <source>
        <dbReference type="EMBL" id="JAD38528.1"/>
    </source>
</evidence>
<name>A0A0A8ZLE8_ARUDO</name>
<proteinExistence type="predicted"/>
<reference evidence="1" key="1">
    <citation type="submission" date="2014-09" db="EMBL/GenBank/DDBJ databases">
        <authorList>
            <person name="Magalhaes I.L.F."/>
            <person name="Oliveira U."/>
            <person name="Santos F.R."/>
            <person name="Vidigal T.H.D.A."/>
            <person name="Brescovit A.D."/>
            <person name="Santos A.J."/>
        </authorList>
    </citation>
    <scope>NUCLEOTIDE SEQUENCE</scope>
    <source>
        <tissue evidence="1">Shoot tissue taken approximately 20 cm above the soil surface</tissue>
    </source>
</reference>
<reference evidence="1" key="2">
    <citation type="journal article" date="2015" name="Data Brief">
        <title>Shoot transcriptome of the giant reed, Arundo donax.</title>
        <authorList>
            <person name="Barrero R.A."/>
            <person name="Guerrero F.D."/>
            <person name="Moolhuijzen P."/>
            <person name="Goolsby J.A."/>
            <person name="Tidwell J."/>
            <person name="Bellgard S.E."/>
            <person name="Bellgard M.I."/>
        </authorList>
    </citation>
    <scope>NUCLEOTIDE SEQUENCE</scope>
    <source>
        <tissue evidence="1">Shoot tissue taken approximately 20 cm above the soil surface</tissue>
    </source>
</reference>
<protein>
    <submittedName>
        <fullName evidence="1">Uncharacterized protein</fullName>
    </submittedName>
</protein>